<gene>
    <name evidence="1" type="ORF">NE646_05645</name>
</gene>
<name>A0AAW5KEP0_9FIRM</name>
<dbReference type="AlphaFoldDB" id="A0AAW5KEP0"/>
<dbReference type="InterPro" id="IPR019626">
    <property type="entry name" value="Stress-induced_KGG_rpt"/>
</dbReference>
<dbReference type="EMBL" id="JANGAB010000002">
    <property type="protein sequence ID" value="MCQ4949149.1"/>
    <property type="molecule type" value="Genomic_DNA"/>
</dbReference>
<comment type="caution">
    <text evidence="1">The sequence shown here is derived from an EMBL/GenBank/DDBJ whole genome shotgun (WGS) entry which is preliminary data.</text>
</comment>
<evidence type="ECO:0000313" key="1">
    <source>
        <dbReference type="EMBL" id="MCQ4949149.1"/>
    </source>
</evidence>
<dbReference type="Pfam" id="PF10685">
    <property type="entry name" value="KGG"/>
    <property type="match status" value="1"/>
</dbReference>
<evidence type="ECO:0000313" key="2">
    <source>
        <dbReference type="Proteomes" id="UP001205063"/>
    </source>
</evidence>
<protein>
    <submittedName>
        <fullName evidence="1">KGG domain-containing protein</fullName>
    </submittedName>
</protein>
<reference evidence="1" key="1">
    <citation type="submission" date="2022-06" db="EMBL/GenBank/DDBJ databases">
        <title>Isolation of gut microbiota from human fecal samples.</title>
        <authorList>
            <person name="Pamer E.G."/>
            <person name="Barat B."/>
            <person name="Waligurski E."/>
            <person name="Medina S."/>
            <person name="Paddock L."/>
            <person name="Mostad J."/>
        </authorList>
    </citation>
    <scope>NUCLEOTIDE SEQUENCE</scope>
    <source>
        <strain evidence="1">DFI.7.96</strain>
    </source>
</reference>
<proteinExistence type="predicted"/>
<sequence>MKGRRCDVDGRKNLIPLSARDPEERREIARKGGLASGAARRRKRTFGQVFAALLPRAVALDGLDEIARLAEGLGPITAQEAIALALICKAMKGDTPAFNAIRDTLGEKPGQKVEGALEGRITLALAGELDEFAQ</sequence>
<dbReference type="RefSeq" id="WP_256135835.1">
    <property type="nucleotide sequence ID" value="NZ_JANGAB010000002.1"/>
</dbReference>
<accession>A0AAW5KEP0</accession>
<organism evidence="1 2">
    <name type="scientific">Bittarella massiliensis</name>
    <name type="common">ex Durand et al. 2017</name>
    <dbReference type="NCBI Taxonomy" id="1720313"/>
    <lineage>
        <taxon>Bacteria</taxon>
        <taxon>Bacillati</taxon>
        <taxon>Bacillota</taxon>
        <taxon>Clostridia</taxon>
        <taxon>Eubacteriales</taxon>
        <taxon>Oscillospiraceae</taxon>
        <taxon>Bittarella (ex Durand et al. 2017)</taxon>
    </lineage>
</organism>
<dbReference type="Proteomes" id="UP001205063">
    <property type="component" value="Unassembled WGS sequence"/>
</dbReference>